<dbReference type="OrthoDB" id="9802341at2"/>
<keyword evidence="4" id="KW-0804">Transcription</keyword>
<dbReference type="SUPFAM" id="SSF54909">
    <property type="entry name" value="Dimeric alpha+beta barrel"/>
    <property type="match status" value="1"/>
</dbReference>
<dbReference type="Pfam" id="PF01037">
    <property type="entry name" value="AsnC_trans_reg"/>
    <property type="match status" value="1"/>
</dbReference>
<dbReference type="InterPro" id="IPR036390">
    <property type="entry name" value="WH_DNA-bd_sf"/>
</dbReference>
<dbReference type="RefSeq" id="WP_076980548.1">
    <property type="nucleotide sequence ID" value="NZ_CP019124.1"/>
</dbReference>
<organism evidence="5 6">
    <name type="scientific">Brevirhabdus pacifica</name>
    <dbReference type="NCBI Taxonomy" id="1267768"/>
    <lineage>
        <taxon>Bacteria</taxon>
        <taxon>Pseudomonadati</taxon>
        <taxon>Pseudomonadota</taxon>
        <taxon>Alphaproteobacteria</taxon>
        <taxon>Rhodobacterales</taxon>
        <taxon>Paracoccaceae</taxon>
        <taxon>Brevirhabdus</taxon>
    </lineage>
</organism>
<dbReference type="Proteomes" id="UP000187266">
    <property type="component" value="Chromosome"/>
</dbReference>
<dbReference type="Gene3D" id="1.10.10.10">
    <property type="entry name" value="Winged helix-like DNA-binding domain superfamily/Winged helix DNA-binding domain"/>
    <property type="match status" value="1"/>
</dbReference>
<dbReference type="InterPro" id="IPR011008">
    <property type="entry name" value="Dimeric_a/b-barrel"/>
</dbReference>
<dbReference type="PROSITE" id="PS50956">
    <property type="entry name" value="HTH_ASNC_2"/>
    <property type="match status" value="1"/>
</dbReference>
<accession>A0A1U7DKM7</accession>
<reference evidence="5 6" key="1">
    <citation type="submission" date="2017-01" db="EMBL/GenBank/DDBJ databases">
        <title>Genomic analysis of Xuhuaishuia manganoxidans DY6-4.</title>
        <authorList>
            <person name="Wang X."/>
        </authorList>
    </citation>
    <scope>NUCLEOTIDE SEQUENCE [LARGE SCALE GENOMIC DNA]</scope>
    <source>
        <strain evidence="5 6">DY6-4</strain>
    </source>
</reference>
<dbReference type="GO" id="GO:0005829">
    <property type="term" value="C:cytosol"/>
    <property type="evidence" value="ECO:0007669"/>
    <property type="project" value="TreeGrafter"/>
</dbReference>
<dbReference type="GO" id="GO:0006524">
    <property type="term" value="P:alanine catabolic process"/>
    <property type="evidence" value="ECO:0007669"/>
    <property type="project" value="TreeGrafter"/>
</dbReference>
<keyword evidence="2" id="KW-0238">DNA-binding</keyword>
<keyword evidence="6" id="KW-1185">Reference proteome</keyword>
<proteinExistence type="predicted"/>
<evidence type="ECO:0000256" key="4">
    <source>
        <dbReference type="ARBA" id="ARBA00023163"/>
    </source>
</evidence>
<gene>
    <name evidence="5" type="ORF">BV394_13035</name>
</gene>
<keyword evidence="3" id="KW-0010">Activator</keyword>
<dbReference type="CDD" id="cd00090">
    <property type="entry name" value="HTH_ARSR"/>
    <property type="match status" value="1"/>
</dbReference>
<keyword evidence="1" id="KW-0805">Transcription regulation</keyword>
<dbReference type="SUPFAM" id="SSF46785">
    <property type="entry name" value="Winged helix' DNA-binding domain"/>
    <property type="match status" value="1"/>
</dbReference>
<protein>
    <submittedName>
        <fullName evidence="5">Uncharacterized protein</fullName>
    </submittedName>
</protein>
<dbReference type="GO" id="GO:0006355">
    <property type="term" value="P:regulation of DNA-templated transcription"/>
    <property type="evidence" value="ECO:0007669"/>
    <property type="project" value="UniProtKB-ARBA"/>
</dbReference>
<dbReference type="PROSITE" id="PS00519">
    <property type="entry name" value="HTH_ASNC_1"/>
    <property type="match status" value="1"/>
</dbReference>
<dbReference type="Gene3D" id="3.30.70.920">
    <property type="match status" value="1"/>
</dbReference>
<dbReference type="PRINTS" id="PR00033">
    <property type="entry name" value="HTHASNC"/>
</dbReference>
<dbReference type="GO" id="GO:0043565">
    <property type="term" value="F:sequence-specific DNA binding"/>
    <property type="evidence" value="ECO:0007669"/>
    <property type="project" value="InterPro"/>
</dbReference>
<dbReference type="InterPro" id="IPR000485">
    <property type="entry name" value="AsnC-type_HTH_dom"/>
</dbReference>
<dbReference type="InterPro" id="IPR019887">
    <property type="entry name" value="Tscrpt_reg_AsnC/Lrp_C"/>
</dbReference>
<evidence type="ECO:0000256" key="3">
    <source>
        <dbReference type="ARBA" id="ARBA00023159"/>
    </source>
</evidence>
<dbReference type="InterPro" id="IPR019885">
    <property type="entry name" value="Tscrpt_reg_HTH_AsnC-type_CS"/>
</dbReference>
<dbReference type="PANTHER" id="PTHR30154">
    <property type="entry name" value="LEUCINE-RESPONSIVE REGULATORY PROTEIN"/>
    <property type="match status" value="1"/>
</dbReference>
<dbReference type="EMBL" id="CP019124">
    <property type="protein sequence ID" value="APX90531.1"/>
    <property type="molecule type" value="Genomic_DNA"/>
</dbReference>
<dbReference type="STRING" id="1267768.BV394_13035"/>
<dbReference type="InterPro" id="IPR036388">
    <property type="entry name" value="WH-like_DNA-bd_sf"/>
</dbReference>
<evidence type="ECO:0000256" key="2">
    <source>
        <dbReference type="ARBA" id="ARBA00023125"/>
    </source>
</evidence>
<accession>A0A2M9DC45</accession>
<sequence length="157" mass="17828">MKSSETDQLDRFDHRIIEELRRDGRLSYSELARRVGLSKTPCQLRVRKLTEAGYILGFRAIVDPARLGLDHIAFLEVRLSDTTEPALQAFNEAVRAAPQIEQCHMIAGSYDYLLKIRTRDIAGYRRFLSDVASNLPHLANTSTHVSMEAVKDETSRP</sequence>
<dbReference type="SMART" id="SM00344">
    <property type="entry name" value="HTH_ASNC"/>
    <property type="match status" value="1"/>
</dbReference>
<name>A0A1U7DKM7_9RHOB</name>
<dbReference type="GO" id="GO:0043201">
    <property type="term" value="P:response to L-leucine"/>
    <property type="evidence" value="ECO:0007669"/>
    <property type="project" value="TreeGrafter"/>
</dbReference>
<evidence type="ECO:0000256" key="1">
    <source>
        <dbReference type="ARBA" id="ARBA00023015"/>
    </source>
</evidence>
<evidence type="ECO:0000313" key="6">
    <source>
        <dbReference type="Proteomes" id="UP000187266"/>
    </source>
</evidence>
<dbReference type="AlphaFoldDB" id="A0A1U7DKM7"/>
<dbReference type="PANTHER" id="PTHR30154:SF0">
    <property type="entry name" value="LEUCINE-RESPONSIVE REGULATORY PROTEIN"/>
    <property type="match status" value="1"/>
</dbReference>
<dbReference type="InterPro" id="IPR011991">
    <property type="entry name" value="ArsR-like_HTH"/>
</dbReference>
<evidence type="ECO:0000313" key="5">
    <source>
        <dbReference type="EMBL" id="APX90531.1"/>
    </source>
</evidence>
<dbReference type="InterPro" id="IPR019888">
    <property type="entry name" value="Tscrpt_reg_AsnC-like"/>
</dbReference>
<dbReference type="Pfam" id="PF13412">
    <property type="entry name" value="HTH_24"/>
    <property type="match status" value="1"/>
</dbReference>